<feature type="chain" id="PRO_5035917100" evidence="3">
    <location>
        <begin position="17"/>
        <end position="527"/>
    </location>
</feature>
<dbReference type="Proteomes" id="UP000469558">
    <property type="component" value="Unassembled WGS sequence"/>
</dbReference>
<reference evidence="5 6" key="1">
    <citation type="submission" date="2018-05" db="EMBL/GenBank/DDBJ databases">
        <title>Genome sequencing and assembly of the regulated plant pathogen Lachnellula willkommii and related sister species for the development of diagnostic species identification markers.</title>
        <authorList>
            <person name="Giroux E."/>
            <person name="Bilodeau G."/>
        </authorList>
    </citation>
    <scope>NUCLEOTIDE SEQUENCE [LARGE SCALE GENOMIC DNA]</scope>
    <source>
        <strain evidence="5 6">CBS 268.59</strain>
    </source>
</reference>
<feature type="domain" description="Carboxylesterase type B" evidence="4">
    <location>
        <begin position="20"/>
        <end position="487"/>
    </location>
</feature>
<dbReference type="GO" id="GO:0052689">
    <property type="term" value="F:carboxylic ester hydrolase activity"/>
    <property type="evidence" value="ECO:0007669"/>
    <property type="project" value="TreeGrafter"/>
</dbReference>
<dbReference type="OrthoDB" id="408631at2759"/>
<sequence length="527" mass="57180">MADLFLPLMLLGAACARSLPTVVIDAGTLVGTTTSFPSATATVNQFLGVPFAASPTRFGLAATPTPWTEPLAVAVRKPACIQQFNYPLASRKFARAIYNEPAPGESEDCLYLNIFAPSTQPPEGGFTVMFWLYGGSLDFGNAGQPIYDGSRLAAYENVILVSANYRMNIFGYPSSPELPLLGQNLGFFDMRLSLQWVQDNIAAFGGNPTKVTMFGNSAGAKAIDSLMVSYPKDPPFRAAILQSGQGTIRSAPGRNFSTKAWRNVTSTLNCTKGEDLACLRKVPATALKFVLEYNSLSFHPVVDNVTWFSDPYVRRLNGNVPNIPLLTGTNNDDGSILVAHRTNLTDFLLSKFPESPTYRKLLGEAYAVNTTISKGTLYNGTVSIGAIYTDYGSQCVQAMYANQTLNAGAPTWRYYFNATFPNIQVYPRLGSYHGEEIYLAFTTFSQHDNVTTQEQGLSHTMRRAWPNFAKDPTGAGPGWNRLGSTAADVALLGANGGTGVTMMPQGDLDDRCYLYASIFDSFLAGQM</sequence>
<evidence type="ECO:0000259" key="4">
    <source>
        <dbReference type="Pfam" id="PF00135"/>
    </source>
</evidence>
<name>A0A8T9CEU7_9HELO</name>
<dbReference type="Pfam" id="PF00135">
    <property type="entry name" value="COesterase"/>
    <property type="match status" value="1"/>
</dbReference>
<dbReference type="PANTHER" id="PTHR43918:SF4">
    <property type="entry name" value="CARBOXYLIC ESTER HYDROLASE"/>
    <property type="match status" value="1"/>
</dbReference>
<comment type="caution">
    <text evidence="5">The sequence shown here is derived from an EMBL/GenBank/DDBJ whole genome shotgun (WGS) entry which is preliminary data.</text>
</comment>
<dbReference type="PROSITE" id="PS00941">
    <property type="entry name" value="CARBOXYLESTERASE_B_2"/>
    <property type="match status" value="1"/>
</dbReference>
<comment type="similarity">
    <text evidence="1">Belongs to the type-B carboxylesterase/lipase family.</text>
</comment>
<gene>
    <name evidence="5" type="primary">ACHE</name>
    <name evidence="5" type="ORF">LSUE1_G004248</name>
</gene>
<dbReference type="SUPFAM" id="SSF53474">
    <property type="entry name" value="alpha/beta-Hydrolases"/>
    <property type="match status" value="1"/>
</dbReference>
<protein>
    <submittedName>
        <fullName evidence="5">Acetylcholinesterase</fullName>
    </submittedName>
</protein>
<proteinExistence type="inferred from homology"/>
<organism evidence="5 6">
    <name type="scientific">Lachnellula suecica</name>
    <dbReference type="NCBI Taxonomy" id="602035"/>
    <lineage>
        <taxon>Eukaryota</taxon>
        <taxon>Fungi</taxon>
        <taxon>Dikarya</taxon>
        <taxon>Ascomycota</taxon>
        <taxon>Pezizomycotina</taxon>
        <taxon>Leotiomycetes</taxon>
        <taxon>Helotiales</taxon>
        <taxon>Lachnaceae</taxon>
        <taxon>Lachnellula</taxon>
    </lineage>
</organism>
<dbReference type="EMBL" id="QGMK01000316">
    <property type="protein sequence ID" value="TVY82450.1"/>
    <property type="molecule type" value="Genomic_DNA"/>
</dbReference>
<evidence type="ECO:0000256" key="1">
    <source>
        <dbReference type="ARBA" id="ARBA00005964"/>
    </source>
</evidence>
<dbReference type="InterPro" id="IPR002018">
    <property type="entry name" value="CarbesteraseB"/>
</dbReference>
<dbReference type="InterPro" id="IPR019819">
    <property type="entry name" value="Carboxylesterase_B_CS"/>
</dbReference>
<evidence type="ECO:0000313" key="5">
    <source>
        <dbReference type="EMBL" id="TVY82450.1"/>
    </source>
</evidence>
<evidence type="ECO:0000313" key="6">
    <source>
        <dbReference type="Proteomes" id="UP000469558"/>
    </source>
</evidence>
<dbReference type="Gene3D" id="3.40.50.1820">
    <property type="entry name" value="alpha/beta hydrolase"/>
    <property type="match status" value="1"/>
</dbReference>
<evidence type="ECO:0000256" key="2">
    <source>
        <dbReference type="ARBA" id="ARBA00022801"/>
    </source>
</evidence>
<dbReference type="InterPro" id="IPR050654">
    <property type="entry name" value="AChE-related_enzymes"/>
</dbReference>
<evidence type="ECO:0000256" key="3">
    <source>
        <dbReference type="SAM" id="SignalP"/>
    </source>
</evidence>
<keyword evidence="6" id="KW-1185">Reference proteome</keyword>
<feature type="signal peptide" evidence="3">
    <location>
        <begin position="1"/>
        <end position="16"/>
    </location>
</feature>
<keyword evidence="3" id="KW-0732">Signal</keyword>
<dbReference type="InterPro" id="IPR029058">
    <property type="entry name" value="AB_hydrolase_fold"/>
</dbReference>
<keyword evidence="2" id="KW-0378">Hydrolase</keyword>
<accession>A0A8T9CEU7</accession>
<dbReference type="AlphaFoldDB" id="A0A8T9CEU7"/>
<dbReference type="PANTHER" id="PTHR43918">
    <property type="entry name" value="ACETYLCHOLINESTERASE"/>
    <property type="match status" value="1"/>
</dbReference>